<feature type="region of interest" description="Disordered" evidence="1">
    <location>
        <begin position="33"/>
        <end position="66"/>
    </location>
</feature>
<dbReference type="RefSeq" id="WP_057841648.1">
    <property type="nucleotide sequence ID" value="NZ_LLYA01000007.1"/>
</dbReference>
<sequence>MEEFYSGFAQRARDLAEKADPFTKRRLLELAQRYDAKSRPGSGHGRPLPPPRIAPPAPLFSGSGEA</sequence>
<evidence type="ECO:0000313" key="3">
    <source>
        <dbReference type="Proteomes" id="UP000052023"/>
    </source>
</evidence>
<protein>
    <submittedName>
        <fullName evidence="2">Uncharacterized protein</fullName>
    </submittedName>
</protein>
<reference evidence="2 3" key="1">
    <citation type="submission" date="2014-03" db="EMBL/GenBank/DDBJ databases">
        <title>Bradyrhizobium valentinum sp. nov., isolated from effective nodules of Lupinus mariae-josephae, a lupine endemic of basic-lime soils in Eastern Spain.</title>
        <authorList>
            <person name="Duran D."/>
            <person name="Rey L."/>
            <person name="Navarro A."/>
            <person name="Busquets A."/>
            <person name="Imperial J."/>
            <person name="Ruiz-Argueso T."/>
        </authorList>
    </citation>
    <scope>NUCLEOTIDE SEQUENCE [LARGE SCALE GENOMIC DNA]</scope>
    <source>
        <strain evidence="2 3">Ro19</strain>
    </source>
</reference>
<comment type="caution">
    <text evidence="2">The sequence shown here is derived from an EMBL/GenBank/DDBJ whole genome shotgun (WGS) entry which is preliminary data.</text>
</comment>
<evidence type="ECO:0000313" key="2">
    <source>
        <dbReference type="EMBL" id="KRR29878.1"/>
    </source>
</evidence>
<organism evidence="2 3">
    <name type="scientific">Bradyrhizobium retamae</name>
    <dbReference type="NCBI Taxonomy" id="1300035"/>
    <lineage>
        <taxon>Bacteria</taxon>
        <taxon>Pseudomonadati</taxon>
        <taxon>Pseudomonadota</taxon>
        <taxon>Alphaproteobacteria</taxon>
        <taxon>Hyphomicrobiales</taxon>
        <taxon>Nitrobacteraceae</taxon>
        <taxon>Bradyrhizobium</taxon>
    </lineage>
</organism>
<accession>A0A0R3NJ40</accession>
<dbReference type="Proteomes" id="UP000052023">
    <property type="component" value="Unassembled WGS sequence"/>
</dbReference>
<feature type="compositionally biased region" description="Pro residues" evidence="1">
    <location>
        <begin position="47"/>
        <end position="58"/>
    </location>
</feature>
<dbReference type="OrthoDB" id="8247076at2"/>
<evidence type="ECO:0000256" key="1">
    <source>
        <dbReference type="SAM" id="MobiDB-lite"/>
    </source>
</evidence>
<keyword evidence="3" id="KW-1185">Reference proteome</keyword>
<dbReference type="AlphaFoldDB" id="A0A0R3NJ40"/>
<gene>
    <name evidence="2" type="ORF">CQ13_37975</name>
</gene>
<dbReference type="EMBL" id="LLYA01000007">
    <property type="protein sequence ID" value="KRR29878.1"/>
    <property type="molecule type" value="Genomic_DNA"/>
</dbReference>
<name>A0A0R3NJ40_9BRAD</name>
<proteinExistence type="predicted"/>